<feature type="transmembrane region" description="Helical" evidence="13">
    <location>
        <begin position="235"/>
        <end position="258"/>
    </location>
</feature>
<keyword evidence="17" id="KW-1185">Reference proteome</keyword>
<proteinExistence type="inferred from homology"/>
<dbReference type="Pfam" id="PF00528">
    <property type="entry name" value="BPD_transp_1"/>
    <property type="match status" value="1"/>
</dbReference>
<evidence type="ECO:0000256" key="10">
    <source>
        <dbReference type="ARBA" id="ARBA00022967"/>
    </source>
</evidence>
<name>A0ABT8G4W3_9MICO</name>
<dbReference type="SUPFAM" id="SSF161098">
    <property type="entry name" value="MetI-like"/>
    <property type="match status" value="1"/>
</dbReference>
<dbReference type="InterPro" id="IPR003439">
    <property type="entry name" value="ABC_transporter-like_ATP-bd"/>
</dbReference>
<evidence type="ECO:0000256" key="6">
    <source>
        <dbReference type="ARBA" id="ARBA00022519"/>
    </source>
</evidence>
<dbReference type="Gene3D" id="1.10.3720.10">
    <property type="entry name" value="MetI-like"/>
    <property type="match status" value="1"/>
</dbReference>
<evidence type="ECO:0000259" key="15">
    <source>
        <dbReference type="PROSITE" id="PS50928"/>
    </source>
</evidence>
<dbReference type="PROSITE" id="PS50928">
    <property type="entry name" value="ABC_TM1"/>
    <property type="match status" value="1"/>
</dbReference>
<evidence type="ECO:0000256" key="12">
    <source>
        <dbReference type="ARBA" id="ARBA00023136"/>
    </source>
</evidence>
<evidence type="ECO:0000256" key="9">
    <source>
        <dbReference type="ARBA" id="ARBA00022840"/>
    </source>
</evidence>
<feature type="transmembrane region" description="Helical" evidence="13">
    <location>
        <begin position="12"/>
        <end position="33"/>
    </location>
</feature>
<dbReference type="Proteomes" id="UP001172738">
    <property type="component" value="Unassembled WGS sequence"/>
</dbReference>
<keyword evidence="8" id="KW-0547">Nucleotide-binding</keyword>
<evidence type="ECO:0000259" key="14">
    <source>
        <dbReference type="PROSITE" id="PS50893"/>
    </source>
</evidence>
<comment type="similarity">
    <text evidence="13">Belongs to the binding-protein-dependent transport system permease family.</text>
</comment>
<keyword evidence="12 13" id="KW-0472">Membrane</keyword>
<evidence type="ECO:0000256" key="8">
    <source>
        <dbReference type="ARBA" id="ARBA00022741"/>
    </source>
</evidence>
<evidence type="ECO:0000256" key="4">
    <source>
        <dbReference type="ARBA" id="ARBA00022448"/>
    </source>
</evidence>
<keyword evidence="10" id="KW-1278">Translocase</keyword>
<dbReference type="SUPFAM" id="SSF52540">
    <property type="entry name" value="P-loop containing nucleoside triphosphate hydrolases"/>
    <property type="match status" value="1"/>
</dbReference>
<feature type="domain" description="ABC transporter" evidence="14">
    <location>
        <begin position="294"/>
        <end position="538"/>
    </location>
</feature>
<reference evidence="16" key="1">
    <citation type="submission" date="2023-06" db="EMBL/GenBank/DDBJ databases">
        <title>SYSU T00b26.</title>
        <authorList>
            <person name="Gao L."/>
            <person name="Fang B.-Z."/>
            <person name="Li W.-J."/>
        </authorList>
    </citation>
    <scope>NUCLEOTIDE SEQUENCE</scope>
    <source>
        <strain evidence="16">SYSU T00b26</strain>
    </source>
</reference>
<dbReference type="SMART" id="SM00382">
    <property type="entry name" value="AAA"/>
    <property type="match status" value="1"/>
</dbReference>
<evidence type="ECO:0000256" key="5">
    <source>
        <dbReference type="ARBA" id="ARBA00022475"/>
    </source>
</evidence>
<dbReference type="Pfam" id="PF00005">
    <property type="entry name" value="ABC_tran"/>
    <property type="match status" value="1"/>
</dbReference>
<dbReference type="EMBL" id="JAUHPV010000012">
    <property type="protein sequence ID" value="MDN4474153.1"/>
    <property type="molecule type" value="Genomic_DNA"/>
</dbReference>
<dbReference type="RefSeq" id="WP_301130333.1">
    <property type="nucleotide sequence ID" value="NZ_JAUHPV010000012.1"/>
</dbReference>
<keyword evidence="5" id="KW-1003">Cell membrane</keyword>
<comment type="similarity">
    <text evidence="3">Belongs to the ABC transporter superfamily.</text>
</comment>
<organism evidence="16 17">
    <name type="scientific">Demequina zhanjiangensis</name>
    <dbReference type="NCBI Taxonomy" id="3051659"/>
    <lineage>
        <taxon>Bacteria</taxon>
        <taxon>Bacillati</taxon>
        <taxon>Actinomycetota</taxon>
        <taxon>Actinomycetes</taxon>
        <taxon>Micrococcales</taxon>
        <taxon>Demequinaceae</taxon>
        <taxon>Demequina</taxon>
    </lineage>
</organism>
<feature type="transmembrane region" description="Helical" evidence="13">
    <location>
        <begin position="110"/>
        <end position="130"/>
    </location>
</feature>
<dbReference type="InterPro" id="IPR027417">
    <property type="entry name" value="P-loop_NTPase"/>
</dbReference>
<keyword evidence="7 13" id="KW-0812">Transmembrane</keyword>
<comment type="subcellular location">
    <subcellularLocation>
        <location evidence="13">Cell membrane</location>
        <topology evidence="13">Multi-pass membrane protein</topology>
    </subcellularLocation>
    <subcellularLocation>
        <location evidence="2">Cell membrane</location>
        <topology evidence="2">Peripheral membrane protein</topology>
    </subcellularLocation>
    <subcellularLocation>
        <location evidence="1">Membrane</location>
        <topology evidence="1">Multi-pass membrane protein</topology>
    </subcellularLocation>
</comment>
<protein>
    <submittedName>
        <fullName evidence="16">Dipeptide/oligopeptide/nickel ABC transporter permease/ATP-binding protein</fullName>
    </submittedName>
</protein>
<evidence type="ECO:0000256" key="13">
    <source>
        <dbReference type="RuleBase" id="RU363032"/>
    </source>
</evidence>
<dbReference type="PROSITE" id="PS50893">
    <property type="entry name" value="ABC_TRANSPORTER_2"/>
    <property type="match status" value="1"/>
</dbReference>
<dbReference type="CDD" id="cd06261">
    <property type="entry name" value="TM_PBP2"/>
    <property type="match status" value="1"/>
</dbReference>
<keyword evidence="6" id="KW-0997">Cell inner membrane</keyword>
<dbReference type="Gene3D" id="3.40.50.300">
    <property type="entry name" value="P-loop containing nucleotide triphosphate hydrolases"/>
    <property type="match status" value="1"/>
</dbReference>
<dbReference type="PANTHER" id="PTHR43297">
    <property type="entry name" value="OLIGOPEPTIDE TRANSPORT ATP-BINDING PROTEIN APPD"/>
    <property type="match status" value="1"/>
</dbReference>
<evidence type="ECO:0000256" key="2">
    <source>
        <dbReference type="ARBA" id="ARBA00004202"/>
    </source>
</evidence>
<feature type="transmembrane region" description="Helical" evidence="13">
    <location>
        <begin position="192"/>
        <end position="215"/>
    </location>
</feature>
<feature type="domain" description="ABC transmembrane type-1" evidence="15">
    <location>
        <begin position="71"/>
        <end position="260"/>
    </location>
</feature>
<evidence type="ECO:0000313" key="16">
    <source>
        <dbReference type="EMBL" id="MDN4474153.1"/>
    </source>
</evidence>
<keyword evidence="4 13" id="KW-0813">Transport</keyword>
<sequence>MTDLRRRLNAPLVAGLAIMAALAVVAIVAPFTLREAADTLGGAPRSAPSAEHWLGTDSLGRDVLARSLVATRLTLLMALGATALSAIPGILIGASVWFGPRTLRNLVLRLIDSTVAFPSLVLALVIAAILGPATSSAVIAIGVAGIPAFARITSNMTASVIHSDYITTARLLGVPRWRNFTRHLMPNIGGPLLVLGASSFALALLEISSLSFVGLGVQSPDYDWGRLLSEALPSIYSMPMIAIAPSAMLIIAGVGAMLTGDGLARHLDPWSSAPARAPRTGTVTTTAPRTSDLVQIDDLRVTAANGTPLVHGLSMRIGAGEIVGLVGESGSGKSMTAMSLARLQPDSVTVEAATLRVGDLDMRKGGRRTAMATDIGLIFQDPTRSLNPALRLGGQLTEVLTVHMSMLRRAARRTLVDGFERVRIRDAEHRLSQHPHELSGGMLQRTMIASALATNPRLIIADEPTTALDVTVQAEVLRQLKRINQDDATAILFISHDLGVVEALCDRVLVMHQGSIVEELTSEQLAARDVSHPYTQRLLDATPSLSLTDARQEDPA</sequence>
<evidence type="ECO:0000256" key="3">
    <source>
        <dbReference type="ARBA" id="ARBA00005417"/>
    </source>
</evidence>
<keyword evidence="9" id="KW-0067">ATP-binding</keyword>
<feature type="transmembrane region" description="Helical" evidence="13">
    <location>
        <begin position="73"/>
        <end position="98"/>
    </location>
</feature>
<evidence type="ECO:0000256" key="1">
    <source>
        <dbReference type="ARBA" id="ARBA00004141"/>
    </source>
</evidence>
<evidence type="ECO:0000256" key="7">
    <source>
        <dbReference type="ARBA" id="ARBA00022692"/>
    </source>
</evidence>
<dbReference type="PANTHER" id="PTHR43297:SF14">
    <property type="entry name" value="ATPASE AAA-TYPE CORE DOMAIN-CONTAINING PROTEIN"/>
    <property type="match status" value="1"/>
</dbReference>
<dbReference type="InterPro" id="IPR003593">
    <property type="entry name" value="AAA+_ATPase"/>
</dbReference>
<dbReference type="InterPro" id="IPR035906">
    <property type="entry name" value="MetI-like_sf"/>
</dbReference>
<dbReference type="InterPro" id="IPR050388">
    <property type="entry name" value="ABC_Ni/Peptide_Import"/>
</dbReference>
<dbReference type="InterPro" id="IPR000515">
    <property type="entry name" value="MetI-like"/>
</dbReference>
<keyword evidence="11 13" id="KW-1133">Transmembrane helix</keyword>
<dbReference type="CDD" id="cd03257">
    <property type="entry name" value="ABC_NikE_OppD_transporters"/>
    <property type="match status" value="1"/>
</dbReference>
<evidence type="ECO:0000313" key="17">
    <source>
        <dbReference type="Proteomes" id="UP001172738"/>
    </source>
</evidence>
<comment type="caution">
    <text evidence="16">The sequence shown here is derived from an EMBL/GenBank/DDBJ whole genome shotgun (WGS) entry which is preliminary data.</text>
</comment>
<gene>
    <name evidence="16" type="ORF">QQX04_14220</name>
</gene>
<accession>A0ABT8G4W3</accession>
<evidence type="ECO:0000256" key="11">
    <source>
        <dbReference type="ARBA" id="ARBA00022989"/>
    </source>
</evidence>